<dbReference type="EC" id="3.1.1.29" evidence="1 7"/>
<evidence type="ECO:0000256" key="9">
    <source>
        <dbReference type="RuleBase" id="RU004320"/>
    </source>
</evidence>
<dbReference type="FunFam" id="3.40.50.1470:FF:000001">
    <property type="entry name" value="Peptidyl-tRNA hydrolase"/>
    <property type="match status" value="1"/>
</dbReference>
<dbReference type="HAMAP" id="MF_00083">
    <property type="entry name" value="Pept_tRNA_hydro_bact"/>
    <property type="match status" value="1"/>
</dbReference>
<gene>
    <name evidence="7" type="primary">pth</name>
    <name evidence="10" type="ORF">C8E02_0352</name>
</gene>
<comment type="function">
    <text evidence="7">Catalyzes the release of premature peptidyl moieties from peptidyl-tRNA molecules trapped in stalled 50S ribosomal subunits, and thus maintains levels of free tRNAs and 50S ribosomes.</text>
</comment>
<evidence type="ECO:0000256" key="4">
    <source>
        <dbReference type="ARBA" id="ARBA00022884"/>
    </source>
</evidence>
<dbReference type="PROSITE" id="PS01196">
    <property type="entry name" value="PEPT_TRNA_HYDROL_2"/>
    <property type="match status" value="1"/>
</dbReference>
<feature type="binding site" evidence="7">
    <location>
        <position position="70"/>
    </location>
    <ligand>
        <name>tRNA</name>
        <dbReference type="ChEBI" id="CHEBI:17843"/>
    </ligand>
</feature>
<dbReference type="GO" id="GO:0000049">
    <property type="term" value="F:tRNA binding"/>
    <property type="evidence" value="ECO:0007669"/>
    <property type="project" value="UniProtKB-UniRule"/>
</dbReference>
<evidence type="ECO:0000313" key="11">
    <source>
        <dbReference type="Proteomes" id="UP000279384"/>
    </source>
</evidence>
<feature type="active site" description="Proton acceptor" evidence="7">
    <location>
        <position position="22"/>
    </location>
</feature>
<comment type="function">
    <text evidence="7">Hydrolyzes ribosome-free peptidyl-tRNAs (with 1 or more amino acids incorporated), which drop off the ribosome during protein synthesis, or as a result of ribosome stalling.</text>
</comment>
<keyword evidence="2 7" id="KW-0820">tRNA-binding</keyword>
<protein>
    <recommendedName>
        <fullName evidence="6 7">Peptidyl-tRNA hydrolase</fullName>
        <shortName evidence="7">Pth</shortName>
        <ecNumber evidence="1 7">3.1.1.29</ecNumber>
    </recommendedName>
</protein>
<evidence type="ECO:0000256" key="7">
    <source>
        <dbReference type="HAMAP-Rule" id="MF_00083"/>
    </source>
</evidence>
<feature type="binding site" evidence="7">
    <location>
        <position position="116"/>
    </location>
    <ligand>
        <name>tRNA</name>
        <dbReference type="ChEBI" id="CHEBI:17843"/>
    </ligand>
</feature>
<keyword evidence="3 7" id="KW-0378">Hydrolase</keyword>
<dbReference type="Proteomes" id="UP000279384">
    <property type="component" value="Unassembled WGS sequence"/>
</dbReference>
<dbReference type="PROSITE" id="PS01195">
    <property type="entry name" value="PEPT_TRNA_HYDROL_1"/>
    <property type="match status" value="1"/>
</dbReference>
<dbReference type="InterPro" id="IPR018171">
    <property type="entry name" value="Pept_tRNA_hydro_CS"/>
</dbReference>
<comment type="subcellular location">
    <subcellularLocation>
        <location evidence="7">Cytoplasm</location>
    </subcellularLocation>
</comment>
<reference evidence="10 11" key="1">
    <citation type="submission" date="2018-10" db="EMBL/GenBank/DDBJ databases">
        <title>Genomic Encyclopedia of Type Strains, Phase IV (KMG-IV): sequencing the most valuable type-strain genomes for metagenomic binning, comparative biology and taxonomic classification.</title>
        <authorList>
            <person name="Goeker M."/>
        </authorList>
    </citation>
    <scope>NUCLEOTIDE SEQUENCE [LARGE SCALE GENOMIC DNA]</scope>
    <source>
        <strain evidence="10 11">DSM 3303</strain>
    </source>
</reference>
<name>A0A495BKE8_VOGIN</name>
<evidence type="ECO:0000256" key="1">
    <source>
        <dbReference type="ARBA" id="ARBA00013260"/>
    </source>
</evidence>
<comment type="caution">
    <text evidence="10">The sequence shown here is derived from an EMBL/GenBank/DDBJ whole genome shotgun (WGS) entry which is preliminary data.</text>
</comment>
<evidence type="ECO:0000256" key="8">
    <source>
        <dbReference type="RuleBase" id="RU000673"/>
    </source>
</evidence>
<keyword evidence="7" id="KW-0963">Cytoplasm</keyword>
<feature type="site" description="Stabilizes the basic form of H active site to accept a proton" evidence="7">
    <location>
        <position position="95"/>
    </location>
</feature>
<evidence type="ECO:0000256" key="2">
    <source>
        <dbReference type="ARBA" id="ARBA00022555"/>
    </source>
</evidence>
<dbReference type="GO" id="GO:0004045">
    <property type="term" value="F:peptidyl-tRNA hydrolase activity"/>
    <property type="evidence" value="ECO:0007669"/>
    <property type="project" value="UniProtKB-UniRule"/>
</dbReference>
<feature type="binding site" evidence="7">
    <location>
        <position position="68"/>
    </location>
    <ligand>
        <name>tRNA</name>
        <dbReference type="ChEBI" id="CHEBI:17843"/>
    </ligand>
</feature>
<dbReference type="PANTHER" id="PTHR17224:SF1">
    <property type="entry name" value="PEPTIDYL-TRNA HYDROLASE"/>
    <property type="match status" value="1"/>
</dbReference>
<comment type="catalytic activity">
    <reaction evidence="7 8">
        <text>an N-acyl-L-alpha-aminoacyl-tRNA + H2O = an N-acyl-L-amino acid + a tRNA + H(+)</text>
        <dbReference type="Rhea" id="RHEA:54448"/>
        <dbReference type="Rhea" id="RHEA-COMP:10123"/>
        <dbReference type="Rhea" id="RHEA-COMP:13883"/>
        <dbReference type="ChEBI" id="CHEBI:15377"/>
        <dbReference type="ChEBI" id="CHEBI:15378"/>
        <dbReference type="ChEBI" id="CHEBI:59874"/>
        <dbReference type="ChEBI" id="CHEBI:78442"/>
        <dbReference type="ChEBI" id="CHEBI:138191"/>
        <dbReference type="EC" id="3.1.1.29"/>
    </reaction>
</comment>
<keyword evidence="4 7" id="KW-0694">RNA-binding</keyword>
<dbReference type="AlphaFoldDB" id="A0A495BKE8"/>
<evidence type="ECO:0000256" key="3">
    <source>
        <dbReference type="ARBA" id="ARBA00022801"/>
    </source>
</evidence>
<evidence type="ECO:0000256" key="5">
    <source>
        <dbReference type="ARBA" id="ARBA00038063"/>
    </source>
</evidence>
<dbReference type="EMBL" id="RBID01000004">
    <property type="protein sequence ID" value="RKQ62014.1"/>
    <property type="molecule type" value="Genomic_DNA"/>
</dbReference>
<dbReference type="InterPro" id="IPR036416">
    <property type="entry name" value="Pept_tRNA_hydro_sf"/>
</dbReference>
<accession>A0A495BKE8</accession>
<dbReference type="GO" id="GO:0072344">
    <property type="term" value="P:rescue of stalled ribosome"/>
    <property type="evidence" value="ECO:0007669"/>
    <property type="project" value="UniProtKB-UniRule"/>
</dbReference>
<dbReference type="PANTHER" id="PTHR17224">
    <property type="entry name" value="PEPTIDYL-TRNA HYDROLASE"/>
    <property type="match status" value="1"/>
</dbReference>
<dbReference type="NCBIfam" id="TIGR00447">
    <property type="entry name" value="pth"/>
    <property type="match status" value="1"/>
</dbReference>
<dbReference type="InterPro" id="IPR001328">
    <property type="entry name" value="Pept_tRNA_hydro"/>
</dbReference>
<feature type="binding site" evidence="7">
    <location>
        <position position="17"/>
    </location>
    <ligand>
        <name>tRNA</name>
        <dbReference type="ChEBI" id="CHEBI:17843"/>
    </ligand>
</feature>
<dbReference type="SUPFAM" id="SSF53178">
    <property type="entry name" value="Peptidyl-tRNA hydrolase-like"/>
    <property type="match status" value="1"/>
</dbReference>
<dbReference type="GO" id="GO:0006515">
    <property type="term" value="P:protein quality control for misfolded or incompletely synthesized proteins"/>
    <property type="evidence" value="ECO:0007669"/>
    <property type="project" value="UniProtKB-UniRule"/>
</dbReference>
<dbReference type="CDD" id="cd00462">
    <property type="entry name" value="PTH"/>
    <property type="match status" value="1"/>
</dbReference>
<evidence type="ECO:0000256" key="6">
    <source>
        <dbReference type="ARBA" id="ARBA00050038"/>
    </source>
</evidence>
<dbReference type="RefSeq" id="WP_120809407.1">
    <property type="nucleotide sequence ID" value="NZ_RBID01000004.1"/>
</dbReference>
<evidence type="ECO:0000313" key="10">
    <source>
        <dbReference type="EMBL" id="RKQ62014.1"/>
    </source>
</evidence>
<dbReference type="Gene3D" id="3.40.50.1470">
    <property type="entry name" value="Peptidyl-tRNA hydrolase"/>
    <property type="match status" value="1"/>
</dbReference>
<dbReference type="Pfam" id="PF01195">
    <property type="entry name" value="Pept_tRNA_hydro"/>
    <property type="match status" value="1"/>
</dbReference>
<organism evidence="10 11">
    <name type="scientific">Vogesella indigofera</name>
    <name type="common">Pseudomonas indigofera</name>
    <dbReference type="NCBI Taxonomy" id="45465"/>
    <lineage>
        <taxon>Bacteria</taxon>
        <taxon>Pseudomonadati</taxon>
        <taxon>Pseudomonadota</taxon>
        <taxon>Betaproteobacteria</taxon>
        <taxon>Neisseriales</taxon>
        <taxon>Chromobacteriaceae</taxon>
        <taxon>Vogesella</taxon>
    </lineage>
</organism>
<proteinExistence type="inferred from homology"/>
<comment type="subunit">
    <text evidence="7">Monomer.</text>
</comment>
<comment type="similarity">
    <text evidence="5 7 9">Belongs to the PTH family.</text>
</comment>
<feature type="site" description="Discriminates between blocked and unblocked aminoacyl-tRNA" evidence="7">
    <location>
        <position position="12"/>
    </location>
</feature>
<sequence>MSAIRLVVGLGNPGPEYERTRHNAGFWLVDELAWQHKTPLRGEGKYFGEVSRATLATGDLWLLKPMTYMNLSGQAVGALARFYKIAPEEILVVHDELDLPPGAARLKQGGGHGGHNGLKDIIAKLGSPNFWRLRLGIGHPGDRNEVANFVLKKARAEEQQAIDEAITKALQVMPDVLAGNSAAAMKTLHTAAK</sequence>
<dbReference type="GO" id="GO:0005737">
    <property type="term" value="C:cytoplasm"/>
    <property type="evidence" value="ECO:0007669"/>
    <property type="project" value="UniProtKB-SubCell"/>
</dbReference>